<comment type="caution">
    <text evidence="3">The sequence shown here is derived from an EMBL/GenBank/DDBJ whole genome shotgun (WGS) entry which is preliminary data.</text>
</comment>
<accession>A0A8J4XBX0</accession>
<evidence type="ECO:0000259" key="2">
    <source>
        <dbReference type="PROSITE" id="PS50835"/>
    </source>
</evidence>
<protein>
    <submittedName>
        <fullName evidence="3">Programmed cell death 1 ligand 1-like</fullName>
    </submittedName>
</protein>
<sequence>IMDNAASFLYICILITYVVREGDTAVLPCKLSNMLDVLYEMPHVKWNVDSKSVFERLGEGTSKGEGFEGRADVPLDELLNGNCSLVLKDVRKSDAGDYESKLKVKVKGSKTWHNINNIKLSVK</sequence>
<dbReference type="InterPro" id="IPR036179">
    <property type="entry name" value="Ig-like_dom_sf"/>
</dbReference>
<dbReference type="AlphaFoldDB" id="A0A8J4XBX0"/>
<name>A0A8J4XBX0_CLAMG</name>
<reference evidence="3" key="1">
    <citation type="submission" date="2020-07" db="EMBL/GenBank/DDBJ databases">
        <title>Clarias magur genome sequencing, assembly and annotation.</title>
        <authorList>
            <person name="Kushwaha B."/>
            <person name="Kumar R."/>
            <person name="Das P."/>
            <person name="Joshi C.G."/>
            <person name="Kumar D."/>
            <person name="Nagpure N.S."/>
            <person name="Pandey M."/>
            <person name="Agarwal S."/>
            <person name="Srivastava S."/>
            <person name="Singh M."/>
            <person name="Sahoo L."/>
            <person name="Jayasankar P."/>
            <person name="Meher P.K."/>
            <person name="Koringa P.G."/>
            <person name="Iquebal M.A."/>
            <person name="Das S.P."/>
            <person name="Bit A."/>
            <person name="Patnaik S."/>
            <person name="Patel N."/>
            <person name="Shah T.M."/>
            <person name="Hinsu A."/>
            <person name="Jena J.K."/>
        </authorList>
    </citation>
    <scope>NUCLEOTIDE SEQUENCE</scope>
    <source>
        <strain evidence="3">CIFAMagur01</strain>
        <tissue evidence="3">Testis</tissue>
    </source>
</reference>
<evidence type="ECO:0000313" key="4">
    <source>
        <dbReference type="Proteomes" id="UP000727407"/>
    </source>
</evidence>
<dbReference type="SUPFAM" id="SSF48726">
    <property type="entry name" value="Immunoglobulin"/>
    <property type="match status" value="1"/>
</dbReference>
<dbReference type="OrthoDB" id="9049620at2759"/>
<dbReference type="Gene3D" id="2.60.40.10">
    <property type="entry name" value="Immunoglobulins"/>
    <property type="match status" value="1"/>
</dbReference>
<evidence type="ECO:0000313" key="3">
    <source>
        <dbReference type="EMBL" id="KAF5893100.1"/>
    </source>
</evidence>
<evidence type="ECO:0000256" key="1">
    <source>
        <dbReference type="ARBA" id="ARBA00023319"/>
    </source>
</evidence>
<proteinExistence type="predicted"/>
<keyword evidence="4" id="KW-1185">Reference proteome</keyword>
<dbReference type="EMBL" id="QNUK01000452">
    <property type="protein sequence ID" value="KAF5893100.1"/>
    <property type="molecule type" value="Genomic_DNA"/>
</dbReference>
<dbReference type="InterPro" id="IPR013783">
    <property type="entry name" value="Ig-like_fold"/>
</dbReference>
<feature type="non-terminal residue" evidence="3">
    <location>
        <position position="1"/>
    </location>
</feature>
<dbReference type="Proteomes" id="UP000727407">
    <property type="component" value="Unassembled WGS sequence"/>
</dbReference>
<dbReference type="InterPro" id="IPR013151">
    <property type="entry name" value="Immunoglobulin_dom"/>
</dbReference>
<dbReference type="Pfam" id="PF00047">
    <property type="entry name" value="ig"/>
    <property type="match status" value="1"/>
</dbReference>
<organism evidence="3 4">
    <name type="scientific">Clarias magur</name>
    <name type="common">Asian catfish</name>
    <name type="synonym">Macropteronotus magur</name>
    <dbReference type="NCBI Taxonomy" id="1594786"/>
    <lineage>
        <taxon>Eukaryota</taxon>
        <taxon>Metazoa</taxon>
        <taxon>Chordata</taxon>
        <taxon>Craniata</taxon>
        <taxon>Vertebrata</taxon>
        <taxon>Euteleostomi</taxon>
        <taxon>Actinopterygii</taxon>
        <taxon>Neopterygii</taxon>
        <taxon>Teleostei</taxon>
        <taxon>Ostariophysi</taxon>
        <taxon>Siluriformes</taxon>
        <taxon>Clariidae</taxon>
        <taxon>Clarias</taxon>
    </lineage>
</organism>
<dbReference type="InterPro" id="IPR007110">
    <property type="entry name" value="Ig-like_dom"/>
</dbReference>
<keyword evidence="1" id="KW-0393">Immunoglobulin domain</keyword>
<dbReference type="PROSITE" id="PS50835">
    <property type="entry name" value="IG_LIKE"/>
    <property type="match status" value="1"/>
</dbReference>
<feature type="domain" description="Ig-like" evidence="2">
    <location>
        <begin position="19"/>
        <end position="98"/>
    </location>
</feature>
<gene>
    <name evidence="3" type="ORF">DAT39_017202</name>
</gene>
<feature type="non-terminal residue" evidence="3">
    <location>
        <position position="123"/>
    </location>
</feature>